<evidence type="ECO:0000256" key="1">
    <source>
        <dbReference type="SAM" id="Phobius"/>
    </source>
</evidence>
<name>A0A0M3ICF0_ASCLU</name>
<keyword evidence="2" id="KW-1185">Reference proteome</keyword>
<dbReference type="AlphaFoldDB" id="A0A0M3ICF0"/>
<dbReference type="WBParaSite" id="ALUE_0001555401-mRNA-1">
    <property type="protein sequence ID" value="ALUE_0001555401-mRNA-1"/>
    <property type="gene ID" value="ALUE_0001555401"/>
</dbReference>
<evidence type="ECO:0000313" key="2">
    <source>
        <dbReference type="Proteomes" id="UP000036681"/>
    </source>
</evidence>
<organism evidence="2 3">
    <name type="scientific">Ascaris lumbricoides</name>
    <name type="common">Giant roundworm</name>
    <dbReference type="NCBI Taxonomy" id="6252"/>
    <lineage>
        <taxon>Eukaryota</taxon>
        <taxon>Metazoa</taxon>
        <taxon>Ecdysozoa</taxon>
        <taxon>Nematoda</taxon>
        <taxon>Chromadorea</taxon>
        <taxon>Rhabditida</taxon>
        <taxon>Spirurina</taxon>
        <taxon>Ascaridomorpha</taxon>
        <taxon>Ascaridoidea</taxon>
        <taxon>Ascarididae</taxon>
        <taxon>Ascaris</taxon>
    </lineage>
</organism>
<feature type="transmembrane region" description="Helical" evidence="1">
    <location>
        <begin position="20"/>
        <end position="38"/>
    </location>
</feature>
<accession>A0A0M3ICF0</accession>
<sequence length="43" mass="4880">MIEDSLTNESHSPVSSVAEGKRFALFILIASFIFTFIYRKITV</sequence>
<keyword evidence="1" id="KW-0472">Membrane</keyword>
<proteinExistence type="predicted"/>
<reference evidence="3" key="1">
    <citation type="submission" date="2017-02" db="UniProtKB">
        <authorList>
            <consortium name="WormBaseParasite"/>
        </authorList>
    </citation>
    <scope>IDENTIFICATION</scope>
</reference>
<keyword evidence="1" id="KW-1133">Transmembrane helix</keyword>
<protein>
    <submittedName>
        <fullName evidence="3">Transporter</fullName>
    </submittedName>
</protein>
<dbReference type="Proteomes" id="UP000036681">
    <property type="component" value="Unplaced"/>
</dbReference>
<evidence type="ECO:0000313" key="3">
    <source>
        <dbReference type="WBParaSite" id="ALUE_0001555401-mRNA-1"/>
    </source>
</evidence>
<keyword evidence="1" id="KW-0812">Transmembrane</keyword>